<keyword evidence="3" id="KW-1185">Reference proteome</keyword>
<dbReference type="ExpressionAtlas" id="A0A317YB88">
    <property type="expression patterns" value="baseline"/>
</dbReference>
<accession>A0A317YB88</accession>
<protein>
    <submittedName>
        <fullName evidence="1 2">Uncharacterized protein</fullName>
    </submittedName>
</protein>
<dbReference type="Proteomes" id="UP000007305">
    <property type="component" value="Chromosome 1"/>
</dbReference>
<accession>A0A804LNN4</accession>
<sequence length="99" mass="11401">MNWKHGGEALAELVTMMFCVTPEDERTERNFSPELSLEFGRESNFDELVIEAYGYELSWRRTAVGWMVAVLVRNYRGDESMIDGLRCYGGMYLYRLGGG</sequence>
<gene>
    <name evidence="1" type="ORF">Zm00014a_011856</name>
</gene>
<reference evidence="2" key="3">
    <citation type="submission" date="2019-07" db="EMBL/GenBank/DDBJ databases">
        <authorList>
            <person name="Seetharam A."/>
            <person name="Woodhouse M."/>
            <person name="Cannon E."/>
        </authorList>
    </citation>
    <scope>NUCLEOTIDE SEQUENCE [LARGE SCALE GENOMIC DNA]</scope>
    <source>
        <strain evidence="2">cv. B73</strain>
    </source>
</reference>
<organism evidence="1">
    <name type="scientific">Zea mays</name>
    <name type="common">Maize</name>
    <dbReference type="NCBI Taxonomy" id="4577"/>
    <lineage>
        <taxon>Eukaryota</taxon>
        <taxon>Viridiplantae</taxon>
        <taxon>Streptophyta</taxon>
        <taxon>Embryophyta</taxon>
        <taxon>Tracheophyta</taxon>
        <taxon>Spermatophyta</taxon>
        <taxon>Magnoliopsida</taxon>
        <taxon>Liliopsida</taxon>
        <taxon>Poales</taxon>
        <taxon>Poaceae</taxon>
        <taxon>PACMAD clade</taxon>
        <taxon>Panicoideae</taxon>
        <taxon>Andropogonodae</taxon>
        <taxon>Andropogoneae</taxon>
        <taxon>Tripsacinae</taxon>
        <taxon>Zea</taxon>
    </lineage>
</organism>
<evidence type="ECO:0000313" key="1">
    <source>
        <dbReference type="EMBL" id="PWZ55919.1"/>
    </source>
</evidence>
<dbReference type="Gramene" id="Zm00001eb024370_T001">
    <property type="protein sequence ID" value="Zm00001eb024370_P001"/>
    <property type="gene ID" value="Zm00001eb024370"/>
</dbReference>
<dbReference type="EMBL" id="NCVQ01000001">
    <property type="protein sequence ID" value="PWZ55919.1"/>
    <property type="molecule type" value="Genomic_DNA"/>
</dbReference>
<dbReference type="Proteomes" id="UP000251960">
    <property type="component" value="Chromosome 1"/>
</dbReference>
<reference evidence="3" key="1">
    <citation type="submission" date="2015-12" db="EMBL/GenBank/DDBJ databases">
        <title>Update maize B73 reference genome by single molecule sequencing technologies.</title>
        <authorList>
            <consortium name="Maize Genome Sequencing Project"/>
            <person name="Ware D."/>
        </authorList>
    </citation>
    <scope>NUCLEOTIDE SEQUENCE [LARGE SCALE GENOMIC DNA]</scope>
    <source>
        <strain evidence="3">cv. B73</strain>
    </source>
</reference>
<name>A0A317YB88_MAIZE</name>
<evidence type="ECO:0000313" key="3">
    <source>
        <dbReference type="Proteomes" id="UP000007305"/>
    </source>
</evidence>
<dbReference type="EnsemblPlants" id="Zm00001eb024370_T001">
    <property type="protein sequence ID" value="Zm00001eb024370_P001"/>
    <property type="gene ID" value="Zm00001eb024370"/>
</dbReference>
<reference evidence="2" key="4">
    <citation type="submission" date="2021-05" db="UniProtKB">
        <authorList>
            <consortium name="EnsemblPlants"/>
        </authorList>
    </citation>
    <scope>IDENTIFICATION</scope>
    <source>
        <strain evidence="2">cv. B73</strain>
    </source>
</reference>
<dbReference type="AlphaFoldDB" id="A0A317YB88"/>
<evidence type="ECO:0000313" key="2">
    <source>
        <dbReference type="EnsemblPlants" id="Zm00001eb024370_P001"/>
    </source>
</evidence>
<proteinExistence type="predicted"/>
<reference evidence="1" key="2">
    <citation type="journal article" date="2018" name="Nat. Genet.">
        <title>Extensive intraspecific gene order and gene structural variations between Mo17 and other maize genomes.</title>
        <authorList>
            <person name="Sun S."/>
            <person name="Zhou Y."/>
            <person name="Chen J."/>
            <person name="Shi J."/>
            <person name="Zhao H."/>
            <person name="Zhao H."/>
            <person name="Song W."/>
            <person name="Zhang M."/>
            <person name="Cui Y."/>
            <person name="Dong X."/>
            <person name="Liu H."/>
            <person name="Ma X."/>
            <person name="Jiao Y."/>
            <person name="Wang B."/>
            <person name="Wei X."/>
            <person name="Stein J.C."/>
            <person name="Glaubitz J.C."/>
            <person name="Lu F."/>
            <person name="Yu G."/>
            <person name="Liang C."/>
            <person name="Fengler K."/>
            <person name="Li B."/>
            <person name="Rafalski A."/>
            <person name="Schnable P.S."/>
            <person name="Ware D.H."/>
            <person name="Buckler E.S."/>
            <person name="Lai J."/>
        </authorList>
    </citation>
    <scope>NUCLEOTIDE SEQUENCE [LARGE SCALE GENOMIC DNA]</scope>
    <source>
        <tissue evidence="1">Seedling</tissue>
    </source>
</reference>